<feature type="compositionally biased region" description="Polar residues" evidence="1">
    <location>
        <begin position="112"/>
        <end position="129"/>
    </location>
</feature>
<organism evidence="2 3">
    <name type="scientific">Phaeobacter piscinae</name>
    <dbReference type="NCBI Taxonomy" id="1580596"/>
    <lineage>
        <taxon>Bacteria</taxon>
        <taxon>Pseudomonadati</taxon>
        <taxon>Pseudomonadota</taxon>
        <taxon>Alphaproteobacteria</taxon>
        <taxon>Rhodobacterales</taxon>
        <taxon>Roseobacteraceae</taxon>
        <taxon>Phaeobacter</taxon>
    </lineage>
</organism>
<evidence type="ECO:0000256" key="1">
    <source>
        <dbReference type="SAM" id="MobiDB-lite"/>
    </source>
</evidence>
<dbReference type="Proteomes" id="UP000218606">
    <property type="component" value="Chromosome"/>
</dbReference>
<dbReference type="AlphaFoldDB" id="A0AAN1GRG0"/>
<dbReference type="InterPro" id="IPR036388">
    <property type="entry name" value="WH-like_DNA-bd_sf"/>
</dbReference>
<name>A0AAN1GRG0_9RHOB</name>
<feature type="region of interest" description="Disordered" evidence="1">
    <location>
        <begin position="91"/>
        <end position="140"/>
    </location>
</feature>
<evidence type="ECO:0000313" key="3">
    <source>
        <dbReference type="Proteomes" id="UP000218606"/>
    </source>
</evidence>
<dbReference type="InterPro" id="IPR036390">
    <property type="entry name" value="WH_DNA-bd_sf"/>
</dbReference>
<dbReference type="EMBL" id="CP010767">
    <property type="protein sequence ID" value="ATG43688.1"/>
    <property type="molecule type" value="Genomic_DNA"/>
</dbReference>
<dbReference type="Gene3D" id="1.10.10.10">
    <property type="entry name" value="Winged helix-like DNA-binding domain superfamily/Winged helix DNA-binding domain"/>
    <property type="match status" value="1"/>
</dbReference>
<sequence>MSHKATNWLADINPKDLTNAEFRILFVLCDCHNPSAGCFPKQSYIMAKTGRGSSSVNDALTGLEGKGFIRREQRTNPKTGKREATRYILGFEMDGAQEPSPNSGDGRRGSKPEQTGAPTPNSGDGSISGFSADPSPVFGQNHLRKTGVVYKEEPVKEPVKEPCAADAPHKSEFDFDGFVAEFSAAYPRMGLPEATENALRAALGEGADPAEILAGARAYAVEQDGNAPRYVKLSENWIAEKRWRQHVTTPKAQADQSEVLAYWAKEILEAKPHMRGRVSPSMARECLSAGLVTEQDCRQVGVSL</sequence>
<evidence type="ECO:0000313" key="2">
    <source>
        <dbReference type="EMBL" id="ATG43688.1"/>
    </source>
</evidence>
<dbReference type="RefSeq" id="WP_096871498.1">
    <property type="nucleotide sequence ID" value="NZ_CP010767.1"/>
</dbReference>
<proteinExistence type="predicted"/>
<dbReference type="Pfam" id="PF13730">
    <property type="entry name" value="HTH_36"/>
    <property type="match status" value="1"/>
</dbReference>
<gene>
    <name evidence="2" type="ORF">PhaeoP13_01751</name>
</gene>
<accession>A0AAN1GRG0</accession>
<protein>
    <submittedName>
        <fullName evidence="2">Helix-turn-helix domain protein</fullName>
    </submittedName>
</protein>
<reference evidence="2 3" key="1">
    <citation type="journal article" date="2017" name="Front. Microbiol.">
        <title>Phaeobacter piscinae sp. nov., a species of the Roseobacter group and potential aquaculture probiont.</title>
        <authorList>
            <person name="Sonnenschein E.C."/>
            <person name="Phippen C.B.W."/>
            <person name="Nielsen K.F."/>
            <person name="Mateiu R.V."/>
            <person name="Melchiorsen J."/>
            <person name="Gram L."/>
            <person name="Overmann J."/>
            <person name="Freese H.M."/>
        </authorList>
    </citation>
    <scope>NUCLEOTIDE SEQUENCE [LARGE SCALE GENOMIC DNA]</scope>
    <source>
        <strain evidence="2 3">P13</strain>
    </source>
</reference>
<dbReference type="SUPFAM" id="SSF46785">
    <property type="entry name" value="Winged helix' DNA-binding domain"/>
    <property type="match status" value="1"/>
</dbReference>